<feature type="transmembrane region" description="Helical" evidence="1">
    <location>
        <begin position="90"/>
        <end position="111"/>
    </location>
</feature>
<reference evidence="3 4" key="1">
    <citation type="submission" date="2016-07" db="EMBL/GenBank/DDBJ databases">
        <title>Draft genome of the white-rot fungus Obba rivulosa 3A-2.</title>
        <authorList>
            <consortium name="DOE Joint Genome Institute"/>
            <person name="Miettinen O."/>
            <person name="Riley R."/>
            <person name="Acob R."/>
            <person name="Barry K."/>
            <person name="Cullen D."/>
            <person name="De Vries R."/>
            <person name="Hainaut M."/>
            <person name="Hatakka A."/>
            <person name="Henrissat B."/>
            <person name="Hilden K."/>
            <person name="Kuo R."/>
            <person name="Labutti K."/>
            <person name="Lipzen A."/>
            <person name="Makela M.R."/>
            <person name="Sandor L."/>
            <person name="Spatafora J.W."/>
            <person name="Grigoriev I.V."/>
            <person name="Hibbett D.S."/>
        </authorList>
    </citation>
    <scope>NUCLEOTIDE SEQUENCE [LARGE SCALE GENOMIC DNA]</scope>
    <source>
        <strain evidence="3 4">3A-2</strain>
    </source>
</reference>
<keyword evidence="2" id="KW-0732">Signal</keyword>
<evidence type="ECO:0000256" key="2">
    <source>
        <dbReference type="SAM" id="SignalP"/>
    </source>
</evidence>
<dbReference type="Proteomes" id="UP000250043">
    <property type="component" value="Unassembled WGS sequence"/>
</dbReference>
<feature type="chain" id="PRO_5034533825" description="Envelope glycoprotein" evidence="2">
    <location>
        <begin position="20"/>
        <end position="156"/>
    </location>
</feature>
<proteinExistence type="predicted"/>
<protein>
    <recommendedName>
        <fullName evidence="5">Envelope glycoprotein</fullName>
    </recommendedName>
</protein>
<accession>A0A8E2DDS3</accession>
<dbReference type="EMBL" id="KV722735">
    <property type="protein sequence ID" value="OCH84040.1"/>
    <property type="molecule type" value="Genomic_DNA"/>
</dbReference>
<evidence type="ECO:0008006" key="5">
    <source>
        <dbReference type="Google" id="ProtNLM"/>
    </source>
</evidence>
<evidence type="ECO:0000313" key="4">
    <source>
        <dbReference type="Proteomes" id="UP000250043"/>
    </source>
</evidence>
<dbReference type="AlphaFoldDB" id="A0A8E2DDS3"/>
<evidence type="ECO:0000256" key="1">
    <source>
        <dbReference type="SAM" id="Phobius"/>
    </source>
</evidence>
<keyword evidence="1" id="KW-0812">Transmembrane</keyword>
<keyword evidence="4" id="KW-1185">Reference proteome</keyword>
<keyword evidence="1" id="KW-0472">Membrane</keyword>
<keyword evidence="1" id="KW-1133">Transmembrane helix</keyword>
<name>A0A8E2DDS3_9APHY</name>
<evidence type="ECO:0000313" key="3">
    <source>
        <dbReference type="EMBL" id="OCH84040.1"/>
    </source>
</evidence>
<organism evidence="3 4">
    <name type="scientific">Obba rivulosa</name>
    <dbReference type="NCBI Taxonomy" id="1052685"/>
    <lineage>
        <taxon>Eukaryota</taxon>
        <taxon>Fungi</taxon>
        <taxon>Dikarya</taxon>
        <taxon>Basidiomycota</taxon>
        <taxon>Agaricomycotina</taxon>
        <taxon>Agaricomycetes</taxon>
        <taxon>Polyporales</taxon>
        <taxon>Gelatoporiaceae</taxon>
        <taxon>Obba</taxon>
    </lineage>
</organism>
<feature type="signal peptide" evidence="2">
    <location>
        <begin position="1"/>
        <end position="19"/>
    </location>
</feature>
<sequence length="156" mass="17400">MFPLFFIGGVATIATAILGSKVNHQHHAHIDFDGSRMLREALEQIRATAILQDMQQQFRDTMIDLRANSDHIVVTLEKTTAALTRDVHTLVVALVALIVTIILYIVWCGILRGLAEARERRTARVRLAFYDQGKWVLCETSGPDLPLLQPASRAPS</sequence>
<gene>
    <name evidence="3" type="ORF">OBBRIDRAFT_799418</name>
</gene>